<feature type="compositionally biased region" description="Basic residues" evidence="12">
    <location>
        <begin position="8"/>
        <end position="21"/>
    </location>
</feature>
<proteinExistence type="inferred from homology"/>
<gene>
    <name evidence="15" type="ordered locus">Bathy15g02610</name>
</gene>
<evidence type="ECO:0000256" key="1">
    <source>
        <dbReference type="ARBA" id="ARBA00004229"/>
    </source>
</evidence>
<dbReference type="InterPro" id="IPR029069">
    <property type="entry name" value="HotDog_dom_sf"/>
</dbReference>
<evidence type="ECO:0000256" key="5">
    <source>
        <dbReference type="ARBA" id="ARBA00022640"/>
    </source>
</evidence>
<evidence type="ECO:0000256" key="9">
    <source>
        <dbReference type="ARBA" id="ARBA00023098"/>
    </source>
</evidence>
<feature type="domain" description="Acyl-ACP thioesterase N-terminal hotdog" evidence="13">
    <location>
        <begin position="58"/>
        <end position="191"/>
    </location>
</feature>
<name>K8FCY8_9CHLO</name>
<comment type="similarity">
    <text evidence="2 11">Belongs to the acyl-ACP thioesterase family.</text>
</comment>
<keyword evidence="3 11" id="KW-0444">Lipid biosynthesis</keyword>
<dbReference type="eggNOG" id="ENOG502QTE3">
    <property type="taxonomic scope" value="Eukaryota"/>
</dbReference>
<evidence type="ECO:0000256" key="3">
    <source>
        <dbReference type="ARBA" id="ARBA00022516"/>
    </source>
</evidence>
<dbReference type="GO" id="GO:0000036">
    <property type="term" value="F:acyl carrier activity"/>
    <property type="evidence" value="ECO:0007669"/>
    <property type="project" value="TreeGrafter"/>
</dbReference>
<evidence type="ECO:0000256" key="6">
    <source>
        <dbReference type="ARBA" id="ARBA00022801"/>
    </source>
</evidence>
<evidence type="ECO:0000313" key="16">
    <source>
        <dbReference type="Proteomes" id="UP000198341"/>
    </source>
</evidence>
<evidence type="ECO:0000256" key="8">
    <source>
        <dbReference type="ARBA" id="ARBA00022946"/>
    </source>
</evidence>
<keyword evidence="9 11" id="KW-0443">Lipid metabolism</keyword>
<dbReference type="SUPFAM" id="SSF54637">
    <property type="entry name" value="Thioesterase/thiol ester dehydrase-isomerase"/>
    <property type="match status" value="2"/>
</dbReference>
<keyword evidence="7 11" id="KW-0276">Fatty acid metabolism</keyword>
<keyword evidence="4 11" id="KW-0150">Chloroplast</keyword>
<evidence type="ECO:0000256" key="10">
    <source>
        <dbReference type="ARBA" id="ARBA00023160"/>
    </source>
</evidence>
<dbReference type="PANTHER" id="PTHR31727">
    <property type="entry name" value="OLEOYL-ACYL CARRIER PROTEIN THIOESTERASE 1, CHLOROPLASTIC"/>
    <property type="match status" value="1"/>
</dbReference>
<dbReference type="GO" id="GO:0016297">
    <property type="term" value="F:fatty acyl-[ACP] hydrolase activity"/>
    <property type="evidence" value="ECO:0007669"/>
    <property type="project" value="InterPro"/>
</dbReference>
<reference evidence="15 16" key="1">
    <citation type="submission" date="2011-10" db="EMBL/GenBank/DDBJ databases">
        <authorList>
            <person name="Genoscope - CEA"/>
        </authorList>
    </citation>
    <scope>NUCLEOTIDE SEQUENCE [LARGE SCALE GENOMIC DNA]</scope>
    <source>
        <strain evidence="15 16">RCC 1105</strain>
    </source>
</reference>
<feature type="domain" description="Acyl-ACP thioesterase-like C-terminal" evidence="14">
    <location>
        <begin position="234"/>
        <end position="326"/>
    </location>
</feature>
<dbReference type="EC" id="3.1.2.-" evidence="11"/>
<dbReference type="Pfam" id="PF20791">
    <property type="entry name" value="Acyl-ACP_TE_C"/>
    <property type="match status" value="1"/>
</dbReference>
<evidence type="ECO:0000256" key="12">
    <source>
        <dbReference type="SAM" id="MobiDB-lite"/>
    </source>
</evidence>
<dbReference type="OrthoDB" id="618395at2759"/>
<evidence type="ECO:0000256" key="4">
    <source>
        <dbReference type="ARBA" id="ARBA00022528"/>
    </source>
</evidence>
<keyword evidence="8" id="KW-0809">Transit peptide</keyword>
<dbReference type="Proteomes" id="UP000198341">
    <property type="component" value="Chromosome 15"/>
</dbReference>
<dbReference type="CDD" id="cd00586">
    <property type="entry name" value="4HBT"/>
    <property type="match status" value="1"/>
</dbReference>
<keyword evidence="6 11" id="KW-0378">Hydrolase</keyword>
<dbReference type="InterPro" id="IPR045023">
    <property type="entry name" value="FATA/B"/>
</dbReference>
<protein>
    <recommendedName>
        <fullName evidence="11">Acyl-[acyl-carrier-protein] hydrolase</fullName>
        <ecNumber evidence="11">3.1.2.-</ecNumber>
    </recommendedName>
</protein>
<comment type="subcellular location">
    <subcellularLocation>
        <location evidence="1 11">Plastid</location>
        <location evidence="1 11">Chloroplast</location>
    </subcellularLocation>
</comment>
<evidence type="ECO:0000256" key="7">
    <source>
        <dbReference type="ARBA" id="ARBA00022832"/>
    </source>
</evidence>
<feature type="region of interest" description="Disordered" evidence="12">
    <location>
        <begin position="1"/>
        <end position="46"/>
    </location>
</feature>
<dbReference type="RefSeq" id="XP_007508867.1">
    <property type="nucleotide sequence ID" value="XM_007508805.1"/>
</dbReference>
<organism evidence="15 16">
    <name type="scientific">Bathycoccus prasinos</name>
    <dbReference type="NCBI Taxonomy" id="41875"/>
    <lineage>
        <taxon>Eukaryota</taxon>
        <taxon>Viridiplantae</taxon>
        <taxon>Chlorophyta</taxon>
        <taxon>Mamiellophyceae</taxon>
        <taxon>Mamiellales</taxon>
        <taxon>Bathycoccaceae</taxon>
        <taxon>Bathycoccus</taxon>
    </lineage>
</organism>
<dbReference type="GO" id="GO:0009507">
    <property type="term" value="C:chloroplast"/>
    <property type="evidence" value="ECO:0007669"/>
    <property type="project" value="UniProtKB-SubCell"/>
</dbReference>
<dbReference type="EMBL" id="FO082264">
    <property type="protein sequence ID" value="CCO19953.1"/>
    <property type="molecule type" value="Genomic_DNA"/>
</dbReference>
<sequence length="328" mass="37731">MTNNKNRNVIRRRNERTKRKTNATGAAAAASAVEEEEEAKNTTEQVPTWAAREFTEEGRVFTETFPIRFDEVGPNKLADMGTMARISQECACNHAQGLWGRSQSMPEDMRKVDMAWVCTRLHLDIFEYPKWGDQVVVKTWFESQGRVAARRDWDLVNNETEKRVGKATSQWIAFNLKTRRMGRIPSQVVEDFQLQQWCNEPIMGSEYEVEKLPDARDIGAIEGSQCSVPVVHYTRRSDLDMNGHVNNCIYTEWLLESVPQSYRDEYELKELIIEFKAECNFGDVIEAVCCEDTSSNVGDSVFLAHTLTKKSDEKQTEVVRARTIWAKR</sequence>
<keyword evidence="10 11" id="KW-0275">Fatty acid biosynthesis</keyword>
<dbReference type="STRING" id="41875.K8FCY8"/>
<comment type="function">
    <text evidence="11">Plays an essential role in chain termination during de novo fatty acid synthesis.</text>
</comment>
<evidence type="ECO:0000256" key="11">
    <source>
        <dbReference type="RuleBase" id="RU363096"/>
    </source>
</evidence>
<evidence type="ECO:0000259" key="14">
    <source>
        <dbReference type="Pfam" id="PF20791"/>
    </source>
</evidence>
<dbReference type="Pfam" id="PF01643">
    <property type="entry name" value="Acyl-ACP_TE"/>
    <property type="match status" value="1"/>
</dbReference>
<dbReference type="AlphaFoldDB" id="K8FCY8"/>
<evidence type="ECO:0000259" key="13">
    <source>
        <dbReference type="Pfam" id="PF01643"/>
    </source>
</evidence>
<dbReference type="KEGG" id="bpg:Bathy15g02610"/>
<dbReference type="InterPro" id="IPR049427">
    <property type="entry name" value="Acyl-ACP_TE_C"/>
</dbReference>
<keyword evidence="5 11" id="KW-0934">Plastid</keyword>
<dbReference type="PANTHER" id="PTHR31727:SF6">
    <property type="entry name" value="OLEOYL-ACYL CARRIER PROTEIN THIOESTERASE 1, CHLOROPLASTIC"/>
    <property type="match status" value="1"/>
</dbReference>
<dbReference type="GeneID" id="19011610"/>
<evidence type="ECO:0000313" key="15">
    <source>
        <dbReference type="EMBL" id="CCO19953.1"/>
    </source>
</evidence>
<evidence type="ECO:0000256" key="2">
    <source>
        <dbReference type="ARBA" id="ARBA00006500"/>
    </source>
</evidence>
<keyword evidence="16" id="KW-1185">Reference proteome</keyword>
<accession>K8FCY8</accession>
<dbReference type="InterPro" id="IPR002864">
    <property type="entry name" value="Acyl-ACP_thioesterase_NHD"/>
</dbReference>
<dbReference type="Gene3D" id="3.10.129.10">
    <property type="entry name" value="Hotdog Thioesterase"/>
    <property type="match status" value="1"/>
</dbReference>